<keyword evidence="4" id="KW-0479">Metal-binding</keyword>
<evidence type="ECO:0000256" key="8">
    <source>
        <dbReference type="ARBA" id="ARBA00023049"/>
    </source>
</evidence>
<evidence type="ECO:0000256" key="3">
    <source>
        <dbReference type="ARBA" id="ARBA00022670"/>
    </source>
</evidence>
<evidence type="ECO:0000313" key="14">
    <source>
        <dbReference type="Proteomes" id="UP000199598"/>
    </source>
</evidence>
<feature type="compositionally biased region" description="Basic and acidic residues" evidence="12">
    <location>
        <begin position="283"/>
        <end position="293"/>
    </location>
</feature>
<keyword evidence="6" id="KW-0378">Hydrolase</keyword>
<comment type="similarity">
    <text evidence="10">Belongs to the peptidase M15 family.</text>
</comment>
<keyword evidence="8" id="KW-0482">Metalloprotease</keyword>
<dbReference type="InterPro" id="IPR010275">
    <property type="entry name" value="MepK"/>
</dbReference>
<comment type="cofactor">
    <cofactor evidence="1">
        <name>Zn(2+)</name>
        <dbReference type="ChEBI" id="CHEBI:29105"/>
    </cofactor>
</comment>
<dbReference type="InterPro" id="IPR009045">
    <property type="entry name" value="Zn_M74/Hedgehog-like"/>
</dbReference>
<comment type="pathway">
    <text evidence="2">Cell wall biogenesis; cell wall polysaccharide biosynthesis.</text>
</comment>
<evidence type="ECO:0000313" key="13">
    <source>
        <dbReference type="EMBL" id="SFK55512.1"/>
    </source>
</evidence>
<evidence type="ECO:0000256" key="2">
    <source>
        <dbReference type="ARBA" id="ARBA00004776"/>
    </source>
</evidence>
<evidence type="ECO:0000256" key="10">
    <source>
        <dbReference type="ARBA" id="ARBA00093448"/>
    </source>
</evidence>
<evidence type="ECO:0000256" key="11">
    <source>
        <dbReference type="ARBA" id="ARBA00093666"/>
    </source>
</evidence>
<dbReference type="CDD" id="cd14844">
    <property type="entry name" value="Zn-DD-carboxypeptidase_like"/>
    <property type="match status" value="1"/>
</dbReference>
<proteinExistence type="inferred from homology"/>
<evidence type="ECO:0000256" key="5">
    <source>
        <dbReference type="ARBA" id="ARBA00022729"/>
    </source>
</evidence>
<evidence type="ECO:0000256" key="7">
    <source>
        <dbReference type="ARBA" id="ARBA00022833"/>
    </source>
</evidence>
<dbReference type="Pfam" id="PF05951">
    <property type="entry name" value="Peptidase_M15_2"/>
    <property type="match status" value="1"/>
</dbReference>
<evidence type="ECO:0000256" key="4">
    <source>
        <dbReference type="ARBA" id="ARBA00022723"/>
    </source>
</evidence>
<dbReference type="SUPFAM" id="SSF55166">
    <property type="entry name" value="Hedgehog/DD-peptidase"/>
    <property type="match status" value="1"/>
</dbReference>
<gene>
    <name evidence="13" type="ORF">SAMN04488518_106197</name>
</gene>
<feature type="compositionally biased region" description="Low complexity" evidence="12">
    <location>
        <begin position="230"/>
        <end position="268"/>
    </location>
</feature>
<dbReference type="RefSeq" id="WP_093520038.1">
    <property type="nucleotide sequence ID" value="NZ_FOSK01000006.1"/>
</dbReference>
<evidence type="ECO:0000256" key="1">
    <source>
        <dbReference type="ARBA" id="ARBA00001947"/>
    </source>
</evidence>
<organism evidence="13 14">
    <name type="scientific">Pseudovibrio ascidiaceicola</name>
    <dbReference type="NCBI Taxonomy" id="285279"/>
    <lineage>
        <taxon>Bacteria</taxon>
        <taxon>Pseudomonadati</taxon>
        <taxon>Pseudomonadota</taxon>
        <taxon>Alphaproteobacteria</taxon>
        <taxon>Hyphomicrobiales</taxon>
        <taxon>Stappiaceae</taxon>
        <taxon>Pseudovibrio</taxon>
    </lineage>
</organism>
<reference evidence="13 14" key="1">
    <citation type="submission" date="2016-10" db="EMBL/GenBank/DDBJ databases">
        <authorList>
            <person name="Varghese N."/>
            <person name="Submissions S."/>
        </authorList>
    </citation>
    <scope>NUCLEOTIDE SEQUENCE [LARGE SCALE GENOMIC DNA]</scope>
    <source>
        <strain evidence="13 14">DSM 16392</strain>
    </source>
</reference>
<protein>
    <recommendedName>
        <fullName evidence="11">Murein endopeptidase K</fullName>
    </recommendedName>
</protein>
<name>A0A1I4AGC9_9HYPH</name>
<dbReference type="Proteomes" id="UP000199598">
    <property type="component" value="Unassembled WGS sequence"/>
</dbReference>
<dbReference type="Gene3D" id="3.30.1380.10">
    <property type="match status" value="1"/>
</dbReference>
<dbReference type="PANTHER" id="PTHR37425">
    <property type="match status" value="1"/>
</dbReference>
<dbReference type="PANTHER" id="PTHR37425:SF1">
    <property type="entry name" value="OUTER MEMBRANE PROTEIN"/>
    <property type="match status" value="1"/>
</dbReference>
<keyword evidence="3" id="KW-0645">Protease</keyword>
<sequence>MIAFGRSDFGKRLPGISMLVAAVLCAFFLTSIASASASTRTLKLYFTHTKERAEITFKRNGRYDKEGLRKLNNFLRDWRQKEPTKMDPELFDLIWEVYQKAGTSKYIHVVSAYRSPKTNNMLRKRSSGVAKNSQHTRGRAMDFFIPGVSTAKLRALGLRQHVGGVGYYPRSNTPFVHMDTGSVRHWPRMSRSQLAKVFPKGDTIHVPSDGKPMARYKQTLAAVKRKDSGRSTSVASRSTSSSKASARASSSNSGGSFFSRLFSNSGNNEGSKPAPTPATKAPKVREPDPSRRVETEFNAIPQPKVALLATQPAASPVPGAASPSILASAKPYAKPQEESEATPAPAEQNLNLFASARPRIKPQQILQVAALPAATPATPKRAQVIPQKVETPKDGIAAIIAATGEQTPDSLRPLVGTQLAYASPAANTDLPKSKFNKKTALTAQALFSEQRLPDLMPKSQPAQQTVVTKAPVYGSPLVGFHSAPEANAVLMLDPTWTASNRRTITMQHPDQNQLAVLMSPVTTVLKDALTQTPYRSIRKRINRGSAIAWLDSIYTGEMKVSSR</sequence>
<dbReference type="EMBL" id="FOSK01000006">
    <property type="protein sequence ID" value="SFK55512.1"/>
    <property type="molecule type" value="Genomic_DNA"/>
</dbReference>
<keyword evidence="7" id="KW-0862">Zinc</keyword>
<keyword evidence="14" id="KW-1185">Reference proteome</keyword>
<evidence type="ECO:0000256" key="9">
    <source>
        <dbReference type="ARBA" id="ARBA00023316"/>
    </source>
</evidence>
<feature type="region of interest" description="Disordered" evidence="12">
    <location>
        <begin position="221"/>
        <end position="293"/>
    </location>
</feature>
<keyword evidence="5" id="KW-0732">Signal</keyword>
<keyword evidence="9" id="KW-0961">Cell wall biogenesis/degradation</keyword>
<accession>A0A1I4AGC9</accession>
<evidence type="ECO:0000256" key="6">
    <source>
        <dbReference type="ARBA" id="ARBA00022801"/>
    </source>
</evidence>
<evidence type="ECO:0000256" key="12">
    <source>
        <dbReference type="SAM" id="MobiDB-lite"/>
    </source>
</evidence>
<comment type="caution">
    <text evidence="13">The sequence shown here is derived from an EMBL/GenBank/DDBJ whole genome shotgun (WGS) entry which is preliminary data.</text>
</comment>